<dbReference type="InterPro" id="IPR000620">
    <property type="entry name" value="EamA_dom"/>
</dbReference>
<evidence type="ECO:0000256" key="4">
    <source>
        <dbReference type="ARBA" id="ARBA00022989"/>
    </source>
</evidence>
<accession>A0ABU9HFW1</accession>
<comment type="similarity">
    <text evidence="2">Belongs to the EamA transporter family.</text>
</comment>
<dbReference type="EMBL" id="JBAKBA010000058">
    <property type="protein sequence ID" value="MEL0660800.1"/>
    <property type="molecule type" value="Genomic_DNA"/>
</dbReference>
<evidence type="ECO:0000256" key="3">
    <source>
        <dbReference type="ARBA" id="ARBA00022692"/>
    </source>
</evidence>
<evidence type="ECO:0000256" key="5">
    <source>
        <dbReference type="ARBA" id="ARBA00023136"/>
    </source>
</evidence>
<dbReference type="PANTHER" id="PTHR32322">
    <property type="entry name" value="INNER MEMBRANE TRANSPORTER"/>
    <property type="match status" value="1"/>
</dbReference>
<evidence type="ECO:0000259" key="7">
    <source>
        <dbReference type="Pfam" id="PF00892"/>
    </source>
</evidence>
<feature type="transmembrane region" description="Helical" evidence="6">
    <location>
        <begin position="85"/>
        <end position="105"/>
    </location>
</feature>
<protein>
    <submittedName>
        <fullName evidence="8">EamA family transporter</fullName>
    </submittedName>
</protein>
<feature type="transmembrane region" description="Helical" evidence="6">
    <location>
        <begin position="264"/>
        <end position="287"/>
    </location>
</feature>
<feature type="transmembrane region" description="Helical" evidence="6">
    <location>
        <begin position="211"/>
        <end position="230"/>
    </location>
</feature>
<dbReference type="Proteomes" id="UP001366060">
    <property type="component" value="Unassembled WGS sequence"/>
</dbReference>
<keyword evidence="3 6" id="KW-0812">Transmembrane</keyword>
<dbReference type="InterPro" id="IPR050638">
    <property type="entry name" value="AA-Vitamin_Transporters"/>
</dbReference>
<dbReference type="SUPFAM" id="SSF103481">
    <property type="entry name" value="Multidrug resistance efflux transporter EmrE"/>
    <property type="match status" value="2"/>
</dbReference>
<evidence type="ECO:0000313" key="9">
    <source>
        <dbReference type="Proteomes" id="UP001366060"/>
    </source>
</evidence>
<feature type="transmembrane region" description="Helical" evidence="6">
    <location>
        <begin position="237"/>
        <end position="258"/>
    </location>
</feature>
<dbReference type="RefSeq" id="WP_341629185.1">
    <property type="nucleotide sequence ID" value="NZ_JBAKBA010000058.1"/>
</dbReference>
<dbReference type="InterPro" id="IPR037185">
    <property type="entry name" value="EmrE-like"/>
</dbReference>
<feature type="domain" description="EamA" evidence="7">
    <location>
        <begin position="3"/>
        <end position="124"/>
    </location>
</feature>
<evidence type="ECO:0000256" key="6">
    <source>
        <dbReference type="SAM" id="Phobius"/>
    </source>
</evidence>
<dbReference type="Pfam" id="PF00892">
    <property type="entry name" value="EamA"/>
    <property type="match status" value="1"/>
</dbReference>
<feature type="transmembrane region" description="Helical" evidence="6">
    <location>
        <begin position="59"/>
        <end position="79"/>
    </location>
</feature>
<keyword evidence="5 6" id="KW-0472">Membrane</keyword>
<feature type="transmembrane region" description="Helical" evidence="6">
    <location>
        <begin position="28"/>
        <end position="47"/>
    </location>
</feature>
<sequence>MNVMLAMLAAFLWGTTYAVTQYSLPGWPPLLLGAIRALPAGLLLLAFKPSMPEAKYWPILVRLGSINIALFFGLLFIMAQTLPSAISGVGMVSLPVFAMFYYWLLHKKKPSKIQFISGMTLITLAWLLFDPLNLTLNPVGLIAMIAALASIVVGSNIIQGLKGKMHWWSVLCWQLIIGGSILTIIAFAHALSAPTQYLSVLQNFTSLNAMGLIWLVLLNTMLAYGLYVWLMTRMTVVEFTFAGISNPVAGILMGLILVGDQFTLNQYLLMALIIATSLIGSLLSTYYERKKLKESKSSH</sequence>
<keyword evidence="4 6" id="KW-1133">Transmembrane helix</keyword>
<feature type="transmembrane region" description="Helical" evidence="6">
    <location>
        <begin position="135"/>
        <end position="158"/>
    </location>
</feature>
<gene>
    <name evidence="8" type="ORF">V6255_16830</name>
</gene>
<reference evidence="8 9" key="1">
    <citation type="submission" date="2024-02" db="EMBL/GenBank/DDBJ databases">
        <title>Bacteria isolated from the canopy kelp, Nereocystis luetkeana.</title>
        <authorList>
            <person name="Pfister C.A."/>
            <person name="Younker I.T."/>
            <person name="Light S.H."/>
        </authorList>
    </citation>
    <scope>NUCLEOTIDE SEQUENCE [LARGE SCALE GENOMIC DNA]</scope>
    <source>
        <strain evidence="8 9">TI.2.07</strain>
    </source>
</reference>
<name>A0ABU9HFW1_9GAMM</name>
<feature type="transmembrane region" description="Helical" evidence="6">
    <location>
        <begin position="170"/>
        <end position="191"/>
    </location>
</feature>
<comment type="subcellular location">
    <subcellularLocation>
        <location evidence="1">Membrane</location>
        <topology evidence="1">Multi-pass membrane protein</topology>
    </subcellularLocation>
</comment>
<evidence type="ECO:0000313" key="8">
    <source>
        <dbReference type="EMBL" id="MEL0660800.1"/>
    </source>
</evidence>
<evidence type="ECO:0000256" key="2">
    <source>
        <dbReference type="ARBA" id="ARBA00007362"/>
    </source>
</evidence>
<proteinExistence type="inferred from homology"/>
<keyword evidence="9" id="KW-1185">Reference proteome</keyword>
<evidence type="ECO:0000256" key="1">
    <source>
        <dbReference type="ARBA" id="ARBA00004141"/>
    </source>
</evidence>
<dbReference type="PANTHER" id="PTHR32322:SF2">
    <property type="entry name" value="EAMA DOMAIN-CONTAINING PROTEIN"/>
    <property type="match status" value="1"/>
</dbReference>
<feature type="transmembrane region" description="Helical" evidence="6">
    <location>
        <begin position="112"/>
        <end position="129"/>
    </location>
</feature>
<organism evidence="8 9">
    <name type="scientific">Psychromonas arctica</name>
    <dbReference type="NCBI Taxonomy" id="168275"/>
    <lineage>
        <taxon>Bacteria</taxon>
        <taxon>Pseudomonadati</taxon>
        <taxon>Pseudomonadota</taxon>
        <taxon>Gammaproteobacteria</taxon>
        <taxon>Alteromonadales</taxon>
        <taxon>Psychromonadaceae</taxon>
        <taxon>Psychromonas</taxon>
    </lineage>
</organism>
<comment type="caution">
    <text evidence="8">The sequence shown here is derived from an EMBL/GenBank/DDBJ whole genome shotgun (WGS) entry which is preliminary data.</text>
</comment>